<dbReference type="InterPro" id="IPR013785">
    <property type="entry name" value="Aldolase_TIM"/>
</dbReference>
<dbReference type="eggNOG" id="COG4303">
    <property type="taxonomic scope" value="Bacteria"/>
</dbReference>
<dbReference type="RefSeq" id="WP_201772450.1">
    <property type="nucleotide sequence ID" value="NZ_JOJP01000001.1"/>
</dbReference>
<proteinExistence type="predicted"/>
<reference evidence="1 2" key="1">
    <citation type="submission" date="2014-06" db="EMBL/GenBank/DDBJ databases">
        <title>Whole Genome Sequences of Three Symbiotic Endozoicomonas Bacteria.</title>
        <authorList>
            <person name="Neave M.J."/>
            <person name="Apprill A."/>
            <person name="Voolstra C.R."/>
        </authorList>
    </citation>
    <scope>NUCLEOTIDE SEQUENCE [LARGE SCALE GENOMIC DNA]</scope>
    <source>
        <strain evidence="1 2">DSM 22380</strain>
    </source>
</reference>
<dbReference type="Gene3D" id="3.20.20.70">
    <property type="entry name" value="Aldolase class I"/>
    <property type="match status" value="1"/>
</dbReference>
<dbReference type="AlphaFoldDB" id="A0A081K5K1"/>
<dbReference type="eggNOG" id="COG4302">
    <property type="taxonomic scope" value="Bacteria"/>
</dbReference>
<dbReference type="EMBL" id="JOJP01000001">
    <property type="protein sequence ID" value="KEI69427.1"/>
    <property type="molecule type" value="Genomic_DNA"/>
</dbReference>
<evidence type="ECO:0000313" key="2">
    <source>
        <dbReference type="Proteomes" id="UP000027997"/>
    </source>
</evidence>
<dbReference type="PANTHER" id="PTHR39329">
    <property type="entry name" value="ETHANOLAMINE AMMONIA-LYASE HEAVY CHAIN"/>
    <property type="match status" value="1"/>
</dbReference>
<dbReference type="Pfam" id="PF05985">
    <property type="entry name" value="EutC"/>
    <property type="match status" value="1"/>
</dbReference>
<dbReference type="Gene3D" id="3.40.50.11240">
    <property type="entry name" value="Ethanolamine ammonia-lyase light chain (EutC)"/>
    <property type="match status" value="1"/>
</dbReference>
<dbReference type="GO" id="GO:0006520">
    <property type="term" value="P:amino acid metabolic process"/>
    <property type="evidence" value="ECO:0007669"/>
    <property type="project" value="InterPro"/>
</dbReference>
<dbReference type="GO" id="GO:0008851">
    <property type="term" value="F:ethanolamine ammonia-lyase activity"/>
    <property type="evidence" value="ECO:0007669"/>
    <property type="project" value="InterPro"/>
</dbReference>
<dbReference type="GO" id="GO:0009350">
    <property type="term" value="C:ethanolamine ammonia-lyase complex"/>
    <property type="evidence" value="ECO:0007669"/>
    <property type="project" value="TreeGrafter"/>
</dbReference>
<accession>A0A081K5K1</accession>
<dbReference type="InterPro" id="IPR042251">
    <property type="entry name" value="EutC_C"/>
</dbReference>
<dbReference type="InterPro" id="IPR044939">
    <property type="entry name" value="EutB_dom_2_sf"/>
</dbReference>
<name>A0A081K5K1_9GAMM</name>
<dbReference type="STRING" id="305900.GV64_00580"/>
<dbReference type="PANTHER" id="PTHR39329:SF1">
    <property type="entry name" value="ETHANOLAMINE AMMONIA-LYASE LARGE SUBUNIT"/>
    <property type="match status" value="1"/>
</dbReference>
<dbReference type="InterPro" id="IPR044941">
    <property type="entry name" value="EutB_N_sf"/>
</dbReference>
<dbReference type="InterPro" id="IPR010628">
    <property type="entry name" value="EutB"/>
</dbReference>
<gene>
    <name evidence="1" type="ORF">GV64_00580</name>
</gene>
<dbReference type="GO" id="GO:0005829">
    <property type="term" value="C:cytosol"/>
    <property type="evidence" value="ECO:0007669"/>
    <property type="project" value="TreeGrafter"/>
</dbReference>
<dbReference type="Gene3D" id="2.30.170.30">
    <property type="entry name" value="ethanolamine ammonia-lyase heavy chain domain like"/>
    <property type="match status" value="1"/>
</dbReference>
<evidence type="ECO:0000313" key="1">
    <source>
        <dbReference type="EMBL" id="KEI69427.1"/>
    </source>
</evidence>
<comment type="caution">
    <text evidence="1">The sequence shown here is derived from an EMBL/GenBank/DDBJ whole genome shotgun (WGS) entry which is preliminary data.</text>
</comment>
<dbReference type="InterPro" id="IPR009246">
    <property type="entry name" value="EutC"/>
</dbReference>
<organism evidence="1 2">
    <name type="scientific">Endozoicomonas elysicola</name>
    <dbReference type="NCBI Taxonomy" id="305900"/>
    <lineage>
        <taxon>Bacteria</taxon>
        <taxon>Pseudomonadati</taxon>
        <taxon>Pseudomonadota</taxon>
        <taxon>Gammaproteobacteria</taxon>
        <taxon>Oceanospirillales</taxon>
        <taxon>Endozoicomonadaceae</taxon>
        <taxon>Endozoicomonas</taxon>
    </lineage>
</organism>
<sequence>MPKPLMTPLDQIPVPAPKADEIYRTRVIGQSFSFIGLKALLGAAGFHTSGDQVAGLAADDEVSREAARAILSDLTLQHIYDHPLTNDRGEIDDIMRVNYDIDLSIFDDMAMMTIGELKDWIQKASGAQIKRAGKGLTGVMISAVTKLMSVHDMVYNTRKIECPTQARTHLGLAGSLSTRIQPNHPTDDLNAITALTWMGLSMGNGDLLIGLNPADDTIDNIGACLIHLDKIRRQTGAPTQVCVLSHIRTQLACLEEGAPLEILFQSLAGTDATLREAFDVSVPYLDKAWQTMKEKGVLNQHQFMYFETGQGSEVSYGKHCGIDMSTTEALTYGLCRRYDPCMVNSVTGFIGPETHKDSLQIICANLQDLFMGKMMGLPMGVSPCFTLHADASSEGQEIAVELLTVAGANYFMDIYMGVDRMLAYADTSGHDDQTIREIHNLKPSPEFYHWALEKGIFKESRDGQITRGPNWGNPAIFADSKQAWNDLISRVPMCYGTSNAGPRMANHVNRKLKQNIAVARVAAKSKLRFDELEEIDFRLIRSQANNIERHHADPDAGAHLCEKTRSHLQPENRDIQILITDGLSAEAVHQNINELLPVLEDGLQSHGYSLGQTMVAPHGRVKLAEDIARIVNAKLVIVLLGERPGADGKSSRSLSGYLIYRLEDEQTQKLAADFSNIAEIEFENTVVPNIYYGGIPPMEAGSLLAERAMQILDNKAAGNRLNAILGSRMGLSDIIRESKVEPQKTASTIRVHDFLGQKSISEADVMMLIHWGVKEILLSQRTIITPLAGDLLKQEGIKLRYNDALS</sequence>
<dbReference type="Gene3D" id="1.10.220.70">
    <property type="entry name" value="lyase"/>
    <property type="match status" value="1"/>
</dbReference>
<protein>
    <submittedName>
        <fullName evidence="1">Ethanolamine ammonia-lyase</fullName>
    </submittedName>
</protein>
<dbReference type="Proteomes" id="UP000027997">
    <property type="component" value="Unassembled WGS sequence"/>
</dbReference>
<keyword evidence="2" id="KW-1185">Reference proteome</keyword>
<keyword evidence="1" id="KW-0456">Lyase</keyword>
<dbReference type="Pfam" id="PF06751">
    <property type="entry name" value="EutB"/>
    <property type="match status" value="1"/>
</dbReference>
<dbReference type="GO" id="GO:0046336">
    <property type="term" value="P:ethanolamine catabolic process"/>
    <property type="evidence" value="ECO:0007669"/>
    <property type="project" value="TreeGrafter"/>
</dbReference>